<organism evidence="3 4">
    <name type="scientific">Tolypocladium capitatum</name>
    <dbReference type="NCBI Taxonomy" id="45235"/>
    <lineage>
        <taxon>Eukaryota</taxon>
        <taxon>Fungi</taxon>
        <taxon>Dikarya</taxon>
        <taxon>Ascomycota</taxon>
        <taxon>Pezizomycotina</taxon>
        <taxon>Sordariomycetes</taxon>
        <taxon>Hypocreomycetidae</taxon>
        <taxon>Hypocreales</taxon>
        <taxon>Ophiocordycipitaceae</taxon>
        <taxon>Tolypocladium</taxon>
    </lineage>
</organism>
<keyword evidence="2" id="KW-0732">Signal</keyword>
<keyword evidence="4" id="KW-1185">Reference proteome</keyword>
<reference evidence="3 4" key="1">
    <citation type="submission" date="2017-08" db="EMBL/GenBank/DDBJ databases">
        <title>Harnessing the power of phylogenomics to disentangle the directionality and signatures of interkingdom host jumping in the parasitic fungal genus Tolypocladium.</title>
        <authorList>
            <person name="Quandt C.A."/>
            <person name="Patterson W."/>
            <person name="Spatafora J.W."/>
        </authorList>
    </citation>
    <scope>NUCLEOTIDE SEQUENCE [LARGE SCALE GENOMIC DNA]</scope>
    <source>
        <strain evidence="3 4">CBS 113982</strain>
    </source>
</reference>
<accession>A0A2K3Q848</accession>
<dbReference type="AlphaFoldDB" id="A0A2K3Q848"/>
<evidence type="ECO:0000313" key="4">
    <source>
        <dbReference type="Proteomes" id="UP000236621"/>
    </source>
</evidence>
<evidence type="ECO:0000256" key="2">
    <source>
        <dbReference type="SAM" id="SignalP"/>
    </source>
</evidence>
<feature type="compositionally biased region" description="Low complexity" evidence="1">
    <location>
        <begin position="136"/>
        <end position="161"/>
    </location>
</feature>
<name>A0A2K3Q848_9HYPO</name>
<proteinExistence type="predicted"/>
<dbReference type="OrthoDB" id="5409186at2759"/>
<feature type="chain" id="PRO_5014474632" description="Prp 4 CRoW domain-containing protein" evidence="2">
    <location>
        <begin position="22"/>
        <end position="235"/>
    </location>
</feature>
<dbReference type="Proteomes" id="UP000236621">
    <property type="component" value="Unassembled WGS sequence"/>
</dbReference>
<evidence type="ECO:0000256" key="1">
    <source>
        <dbReference type="SAM" id="MobiDB-lite"/>
    </source>
</evidence>
<gene>
    <name evidence="3" type="ORF">TCAP_06319</name>
</gene>
<protein>
    <recommendedName>
        <fullName evidence="5">Prp 4 CRoW domain-containing protein</fullName>
    </recommendedName>
</protein>
<feature type="compositionally biased region" description="Polar residues" evidence="1">
    <location>
        <begin position="163"/>
        <end position="188"/>
    </location>
</feature>
<comment type="caution">
    <text evidence="3">The sequence shown here is derived from an EMBL/GenBank/DDBJ whole genome shotgun (WGS) entry which is preliminary data.</text>
</comment>
<sequence length="235" mass="22923">MHFPSVALLACAAGAAASAEAQPYPLAVMPVPGLSLVSRDANGYKPEQQHCGKGNTCAEACGAGFDQCAATSGVAHCYNPAAGQSCCVDGSGNSCDAGYYCTHDHSKQTWCCPNAMDLVACAAAFSVSGGLEQARSTTAPPTTSTTPATTSSSPSSTPVVTETKASNTTVSPVGSAYSSARAGSNGTVTGAYPQPSGPAGTASKAPTAAASNVSAAAATGFSALLLVAAGVFALL</sequence>
<evidence type="ECO:0000313" key="3">
    <source>
        <dbReference type="EMBL" id="PNY23746.1"/>
    </source>
</evidence>
<dbReference type="EMBL" id="NRSZ01001053">
    <property type="protein sequence ID" value="PNY23746.1"/>
    <property type="molecule type" value="Genomic_DNA"/>
</dbReference>
<feature type="signal peptide" evidence="2">
    <location>
        <begin position="1"/>
        <end position="21"/>
    </location>
</feature>
<dbReference type="STRING" id="45235.A0A2K3Q848"/>
<evidence type="ECO:0008006" key="5">
    <source>
        <dbReference type="Google" id="ProtNLM"/>
    </source>
</evidence>
<feature type="region of interest" description="Disordered" evidence="1">
    <location>
        <begin position="133"/>
        <end position="205"/>
    </location>
</feature>